<protein>
    <recommendedName>
        <fullName evidence="3">Gamma-secretase subunit PEN-2</fullName>
    </recommendedName>
</protein>
<name>A0A811VGD7_CERCA</name>
<sequence>MDISKVSNEQKLKLCRTYFLAGWAFLPFVWTINVFWFFNDAFRVPPFPEQAKIKRFVILSLIGAVIWAAILSTWVIIFQTKRAEWGAMADYMSFIIPIGKA</sequence>
<evidence type="ECO:0000256" key="3">
    <source>
        <dbReference type="ARBA" id="ARBA00018306"/>
    </source>
</evidence>
<keyword evidence="4 8" id="KW-0812">Transmembrane</keyword>
<organism evidence="9 10">
    <name type="scientific">Ceratitis capitata</name>
    <name type="common">Mediterranean fruit fly</name>
    <name type="synonym">Tephritis capitata</name>
    <dbReference type="NCBI Taxonomy" id="7213"/>
    <lineage>
        <taxon>Eukaryota</taxon>
        <taxon>Metazoa</taxon>
        <taxon>Ecdysozoa</taxon>
        <taxon>Arthropoda</taxon>
        <taxon>Hexapoda</taxon>
        <taxon>Insecta</taxon>
        <taxon>Pterygota</taxon>
        <taxon>Neoptera</taxon>
        <taxon>Endopterygota</taxon>
        <taxon>Diptera</taxon>
        <taxon>Brachycera</taxon>
        <taxon>Muscomorpha</taxon>
        <taxon>Tephritoidea</taxon>
        <taxon>Tephritidae</taxon>
        <taxon>Ceratitis</taxon>
        <taxon>Ceratitis</taxon>
    </lineage>
</organism>
<feature type="transmembrane region" description="Helical" evidence="8">
    <location>
        <begin position="58"/>
        <end position="78"/>
    </location>
</feature>
<evidence type="ECO:0000256" key="8">
    <source>
        <dbReference type="SAM" id="Phobius"/>
    </source>
</evidence>
<comment type="subcellular location">
    <subcellularLocation>
        <location evidence="1">Membrane</location>
        <topology evidence="1">Multi-pass membrane protein</topology>
    </subcellularLocation>
</comment>
<dbReference type="AlphaFoldDB" id="A0A811VGD7"/>
<keyword evidence="6 8" id="KW-1133">Transmembrane helix</keyword>
<feature type="transmembrane region" description="Helical" evidence="8">
    <location>
        <begin position="20"/>
        <end position="38"/>
    </location>
</feature>
<reference evidence="9" key="1">
    <citation type="submission" date="2020-11" db="EMBL/GenBank/DDBJ databases">
        <authorList>
            <person name="Whitehead M."/>
        </authorList>
    </citation>
    <scope>NUCLEOTIDE SEQUENCE</scope>
    <source>
        <strain evidence="9">EGII</strain>
    </source>
</reference>
<dbReference type="GO" id="GO:0007219">
    <property type="term" value="P:Notch signaling pathway"/>
    <property type="evidence" value="ECO:0007669"/>
    <property type="project" value="UniProtKB-KW"/>
</dbReference>
<evidence type="ECO:0000256" key="7">
    <source>
        <dbReference type="ARBA" id="ARBA00023136"/>
    </source>
</evidence>
<dbReference type="PANTHER" id="PTHR16318">
    <property type="entry name" value="GAMMA-SECRETASE SUBUNIT PEN-2"/>
    <property type="match status" value="1"/>
</dbReference>
<dbReference type="EMBL" id="CAJHJT010000056">
    <property type="protein sequence ID" value="CAD7014360.1"/>
    <property type="molecule type" value="Genomic_DNA"/>
</dbReference>
<keyword evidence="10" id="KW-1185">Reference proteome</keyword>
<evidence type="ECO:0000256" key="4">
    <source>
        <dbReference type="ARBA" id="ARBA00022692"/>
    </source>
</evidence>
<gene>
    <name evidence="9" type="ORF">CCAP1982_LOCUS22357</name>
</gene>
<evidence type="ECO:0000256" key="6">
    <source>
        <dbReference type="ARBA" id="ARBA00022989"/>
    </source>
</evidence>
<dbReference type="PANTHER" id="PTHR16318:SF0">
    <property type="entry name" value="GAMMA-SECRETASE SUBUNIT PEN-2"/>
    <property type="match status" value="1"/>
</dbReference>
<evidence type="ECO:0000256" key="5">
    <source>
        <dbReference type="ARBA" id="ARBA00022976"/>
    </source>
</evidence>
<dbReference type="Proteomes" id="UP000606786">
    <property type="component" value="Unassembled WGS sequence"/>
</dbReference>
<dbReference type="InterPro" id="IPR019379">
    <property type="entry name" value="Gamma_Secretase_Asp_P_PEN2"/>
</dbReference>
<dbReference type="Pfam" id="PF10251">
    <property type="entry name" value="PEN-2"/>
    <property type="match status" value="1"/>
</dbReference>
<evidence type="ECO:0000256" key="1">
    <source>
        <dbReference type="ARBA" id="ARBA00004141"/>
    </source>
</evidence>
<comment type="caution">
    <text evidence="9">The sequence shown here is derived from an EMBL/GenBank/DDBJ whole genome shotgun (WGS) entry which is preliminary data.</text>
</comment>
<evidence type="ECO:0000313" key="10">
    <source>
        <dbReference type="Proteomes" id="UP000606786"/>
    </source>
</evidence>
<keyword evidence="5" id="KW-0914">Notch signaling pathway</keyword>
<accession>A0A811VGD7</accession>
<keyword evidence="7 8" id="KW-0472">Membrane</keyword>
<evidence type="ECO:0000256" key="2">
    <source>
        <dbReference type="ARBA" id="ARBA00009607"/>
    </source>
</evidence>
<dbReference type="OrthoDB" id="524898at2759"/>
<dbReference type="GO" id="GO:0007220">
    <property type="term" value="P:Notch receptor processing"/>
    <property type="evidence" value="ECO:0007669"/>
    <property type="project" value="TreeGrafter"/>
</dbReference>
<evidence type="ECO:0000313" key="9">
    <source>
        <dbReference type="EMBL" id="CAD7014360.1"/>
    </source>
</evidence>
<proteinExistence type="inferred from homology"/>
<comment type="similarity">
    <text evidence="2">Belongs to the PEN-2 family.</text>
</comment>
<dbReference type="KEGG" id="ccat:101450778"/>
<dbReference type="GO" id="GO:0070765">
    <property type="term" value="C:gamma-secretase complex"/>
    <property type="evidence" value="ECO:0007669"/>
    <property type="project" value="TreeGrafter"/>
</dbReference>